<evidence type="ECO:0000313" key="2">
    <source>
        <dbReference type="Proteomes" id="UP000295680"/>
    </source>
</evidence>
<dbReference type="EMBL" id="SLWS01000002">
    <property type="protein sequence ID" value="TCO61906.1"/>
    <property type="molecule type" value="Genomic_DNA"/>
</dbReference>
<organism evidence="1 2">
    <name type="scientific">Actinocrispum wychmicini</name>
    <dbReference type="NCBI Taxonomy" id="1213861"/>
    <lineage>
        <taxon>Bacteria</taxon>
        <taxon>Bacillati</taxon>
        <taxon>Actinomycetota</taxon>
        <taxon>Actinomycetes</taxon>
        <taxon>Pseudonocardiales</taxon>
        <taxon>Pseudonocardiaceae</taxon>
        <taxon>Actinocrispum</taxon>
    </lineage>
</organism>
<reference evidence="1 2" key="1">
    <citation type="submission" date="2019-03" db="EMBL/GenBank/DDBJ databases">
        <title>Genomic Encyclopedia of Type Strains, Phase IV (KMG-IV): sequencing the most valuable type-strain genomes for metagenomic binning, comparative biology and taxonomic classification.</title>
        <authorList>
            <person name="Goeker M."/>
        </authorList>
    </citation>
    <scope>NUCLEOTIDE SEQUENCE [LARGE SCALE GENOMIC DNA]</scope>
    <source>
        <strain evidence="1 2">DSM 45934</strain>
    </source>
</reference>
<sequence>MQRSDRLAACDRFVRRPCGGSSTLIERYHKAQRAVVPLDAIAQQGKELTG</sequence>
<keyword evidence="2" id="KW-1185">Reference proteome</keyword>
<comment type="caution">
    <text evidence="1">The sequence shown here is derived from an EMBL/GenBank/DDBJ whole genome shotgun (WGS) entry which is preliminary data.</text>
</comment>
<evidence type="ECO:0000313" key="1">
    <source>
        <dbReference type="EMBL" id="TCO61906.1"/>
    </source>
</evidence>
<gene>
    <name evidence="1" type="ORF">EV192_10243</name>
</gene>
<name>A0A4R2JX46_9PSEU</name>
<dbReference type="Proteomes" id="UP000295680">
    <property type="component" value="Unassembled WGS sequence"/>
</dbReference>
<accession>A0A4R2JX46</accession>
<proteinExistence type="predicted"/>
<protein>
    <submittedName>
        <fullName evidence="1">Uncharacterized protein</fullName>
    </submittedName>
</protein>
<dbReference type="AlphaFoldDB" id="A0A4R2JX46"/>